<keyword evidence="2" id="KW-1133">Transmembrane helix</keyword>
<feature type="transmembrane region" description="Helical" evidence="2">
    <location>
        <begin position="92"/>
        <end position="116"/>
    </location>
</feature>
<dbReference type="EMBL" id="CM001264">
    <property type="protein sequence ID" value="EHH21854.1"/>
    <property type="molecule type" value="Genomic_DNA"/>
</dbReference>
<evidence type="ECO:0008006" key="4">
    <source>
        <dbReference type="Google" id="ProtNLM"/>
    </source>
</evidence>
<keyword evidence="2" id="KW-0472">Membrane</keyword>
<feature type="region of interest" description="Disordered" evidence="1">
    <location>
        <begin position="48"/>
        <end position="84"/>
    </location>
</feature>
<dbReference type="Proteomes" id="UP000013456">
    <property type="component" value="Chromosome 12"/>
</dbReference>
<evidence type="ECO:0000256" key="2">
    <source>
        <dbReference type="SAM" id="Phobius"/>
    </source>
</evidence>
<feature type="non-terminal residue" evidence="3">
    <location>
        <position position="1"/>
    </location>
</feature>
<keyword evidence="2" id="KW-0812">Transmembrane</keyword>
<accession>G7N9F4</accession>
<dbReference type="AlphaFoldDB" id="G7N9F4"/>
<feature type="non-terminal residue" evidence="3">
    <location>
        <position position="158"/>
    </location>
</feature>
<gene>
    <name evidence="3" type="ORF">EGK_05009</name>
</gene>
<sequence length="158" mass="16631">EPGGHVDAETARAGARGFSGCLSALQFQRVAPLKAALLPGRSGRASVRGPVARSSCGAGEDAARERTHARAEYPGPVDEGEPIAGETRGDSAVIGGVIAVVMFFLLCLAAIAVRLYQQRNLYTPKEAPPESHGTNEAVLRRELSVQNAARGTQKEHFV</sequence>
<protein>
    <recommendedName>
        <fullName evidence="4">Neurexin/syndecan/glycophorin C domain-containing protein</fullName>
    </recommendedName>
</protein>
<name>G7N9F4_MACMU</name>
<feature type="compositionally biased region" description="Basic and acidic residues" evidence="1">
    <location>
        <begin position="61"/>
        <end position="71"/>
    </location>
</feature>
<evidence type="ECO:0000313" key="3">
    <source>
        <dbReference type="EMBL" id="EHH21854.1"/>
    </source>
</evidence>
<evidence type="ECO:0000256" key="1">
    <source>
        <dbReference type="SAM" id="MobiDB-lite"/>
    </source>
</evidence>
<proteinExistence type="predicted"/>
<organism evidence="3">
    <name type="scientific">Macaca mulatta</name>
    <name type="common">Rhesus macaque</name>
    <dbReference type="NCBI Taxonomy" id="9544"/>
    <lineage>
        <taxon>Eukaryota</taxon>
        <taxon>Metazoa</taxon>
        <taxon>Chordata</taxon>
        <taxon>Craniata</taxon>
        <taxon>Vertebrata</taxon>
        <taxon>Euteleostomi</taxon>
        <taxon>Mammalia</taxon>
        <taxon>Eutheria</taxon>
        <taxon>Euarchontoglires</taxon>
        <taxon>Primates</taxon>
        <taxon>Haplorrhini</taxon>
        <taxon>Catarrhini</taxon>
        <taxon>Cercopithecidae</taxon>
        <taxon>Cercopithecinae</taxon>
        <taxon>Macaca</taxon>
    </lineage>
</organism>
<reference evidence="3" key="1">
    <citation type="journal article" date="2011" name="Nat. Biotechnol.">
        <title>Genome sequencing and comparison of two nonhuman primate animal models, the cynomolgus and Chinese rhesus macaques.</title>
        <authorList>
            <person name="Yan G."/>
            <person name="Zhang G."/>
            <person name="Fang X."/>
            <person name="Zhang Y."/>
            <person name="Li C."/>
            <person name="Ling F."/>
            <person name="Cooper D.N."/>
            <person name="Li Q."/>
            <person name="Li Y."/>
            <person name="van Gool A.J."/>
            <person name="Du H."/>
            <person name="Chen J."/>
            <person name="Chen R."/>
            <person name="Zhang P."/>
            <person name="Huang Z."/>
            <person name="Thompson J.R."/>
            <person name="Meng Y."/>
            <person name="Bai Y."/>
            <person name="Wang J."/>
            <person name="Zhuo M."/>
            <person name="Wang T."/>
            <person name="Huang Y."/>
            <person name="Wei L."/>
            <person name="Li J."/>
            <person name="Wang Z."/>
            <person name="Hu H."/>
            <person name="Yang P."/>
            <person name="Le L."/>
            <person name="Stenson P.D."/>
            <person name="Li B."/>
            <person name="Liu X."/>
            <person name="Ball E.V."/>
            <person name="An N."/>
            <person name="Huang Q."/>
            <person name="Zhang Y."/>
            <person name="Fan W."/>
            <person name="Zhang X."/>
            <person name="Li Y."/>
            <person name="Wang W."/>
            <person name="Katze M.G."/>
            <person name="Su B."/>
            <person name="Nielsen R."/>
            <person name="Yang H."/>
            <person name="Wang J."/>
            <person name="Wang X."/>
            <person name="Wang J."/>
        </authorList>
    </citation>
    <scope>NUCLEOTIDE SEQUENCE [LARGE SCALE GENOMIC DNA]</scope>
    <source>
        <strain evidence="3">CR-5</strain>
    </source>
</reference>